<organism evidence="1 2">
    <name type="scientific">Austropuccinia psidii MF-1</name>
    <dbReference type="NCBI Taxonomy" id="1389203"/>
    <lineage>
        <taxon>Eukaryota</taxon>
        <taxon>Fungi</taxon>
        <taxon>Dikarya</taxon>
        <taxon>Basidiomycota</taxon>
        <taxon>Pucciniomycotina</taxon>
        <taxon>Pucciniomycetes</taxon>
        <taxon>Pucciniales</taxon>
        <taxon>Sphaerophragmiaceae</taxon>
        <taxon>Austropuccinia</taxon>
    </lineage>
</organism>
<evidence type="ECO:0000313" key="2">
    <source>
        <dbReference type="Proteomes" id="UP000765509"/>
    </source>
</evidence>
<sequence length="144" mass="15928">MFGPNLPSKHSVGHILDPCLSSSAFFQPPQITNGILYPYAHFVNHSCCHQHPYNTLVFGPANRVAILSVTGLMKVLIIKTLLLQSFVFFPMPSFKSAMEGSDSLNCLKILSLTSCRRFSHWCHEGTDQQDTCAQGVCLLPNAVF</sequence>
<dbReference type="AlphaFoldDB" id="A0A9Q3K405"/>
<dbReference type="EMBL" id="AVOT02092348">
    <property type="protein sequence ID" value="MBW0573556.1"/>
    <property type="molecule type" value="Genomic_DNA"/>
</dbReference>
<keyword evidence="2" id="KW-1185">Reference proteome</keyword>
<name>A0A9Q3K405_9BASI</name>
<protein>
    <submittedName>
        <fullName evidence="1">Uncharacterized protein</fullName>
    </submittedName>
</protein>
<proteinExistence type="predicted"/>
<gene>
    <name evidence="1" type="ORF">O181_113271</name>
</gene>
<evidence type="ECO:0000313" key="1">
    <source>
        <dbReference type="EMBL" id="MBW0573556.1"/>
    </source>
</evidence>
<comment type="caution">
    <text evidence="1">The sequence shown here is derived from an EMBL/GenBank/DDBJ whole genome shotgun (WGS) entry which is preliminary data.</text>
</comment>
<accession>A0A9Q3K405</accession>
<reference evidence="1" key="1">
    <citation type="submission" date="2021-03" db="EMBL/GenBank/DDBJ databases">
        <title>Draft genome sequence of rust myrtle Austropuccinia psidii MF-1, a brazilian biotype.</title>
        <authorList>
            <person name="Quecine M.C."/>
            <person name="Pachon D.M.R."/>
            <person name="Bonatelli M.L."/>
            <person name="Correr F.H."/>
            <person name="Franceschini L.M."/>
            <person name="Leite T.F."/>
            <person name="Margarido G.R.A."/>
            <person name="Almeida C.A."/>
            <person name="Ferrarezi J.A."/>
            <person name="Labate C.A."/>
        </authorList>
    </citation>
    <scope>NUCLEOTIDE SEQUENCE</scope>
    <source>
        <strain evidence="1">MF-1</strain>
    </source>
</reference>
<dbReference type="Proteomes" id="UP000765509">
    <property type="component" value="Unassembled WGS sequence"/>
</dbReference>